<feature type="compositionally biased region" description="Polar residues" evidence="2">
    <location>
        <begin position="56"/>
        <end position="66"/>
    </location>
</feature>
<feature type="region of interest" description="Disordered" evidence="2">
    <location>
        <begin position="42"/>
        <end position="68"/>
    </location>
</feature>
<proteinExistence type="inferred from homology"/>
<organism evidence="4 5">
    <name type="scientific">Nocardioides islandensis</name>
    <dbReference type="NCBI Taxonomy" id="433663"/>
    <lineage>
        <taxon>Bacteria</taxon>
        <taxon>Bacillati</taxon>
        <taxon>Actinomycetota</taxon>
        <taxon>Actinomycetes</taxon>
        <taxon>Propionibacteriales</taxon>
        <taxon>Nocardioidaceae</taxon>
        <taxon>Nocardioides</taxon>
    </lineage>
</organism>
<dbReference type="SUPFAM" id="SSF54909">
    <property type="entry name" value="Dimeric alpha+beta barrel"/>
    <property type="match status" value="1"/>
</dbReference>
<dbReference type="InterPro" id="IPR005545">
    <property type="entry name" value="YCII"/>
</dbReference>
<dbReference type="EMBL" id="JADKPN010000017">
    <property type="protein sequence ID" value="MBF4765616.1"/>
    <property type="molecule type" value="Genomic_DNA"/>
</dbReference>
<dbReference type="Gene3D" id="3.30.70.1060">
    <property type="entry name" value="Dimeric alpha+beta barrel"/>
    <property type="match status" value="1"/>
</dbReference>
<gene>
    <name evidence="4" type="ORF">ISU07_21000</name>
</gene>
<sequence>MVLLPGDEAAWAAATEDQRQATYQKHREFAKLLEERGLRVTGGSELAHSGEAKTLRTGSDGKQSVTDGPYSEAVEQLTGFYLIEAASIDEVVDACRVLGEGEGLIEVRACKGM</sequence>
<protein>
    <submittedName>
        <fullName evidence="4">Transcription initiation protein</fullName>
    </submittedName>
</protein>
<keyword evidence="5" id="KW-1185">Reference proteome</keyword>
<reference evidence="4" key="1">
    <citation type="submission" date="2020-11" db="EMBL/GenBank/DDBJ databases">
        <title>Nocardioides sp. nov., isolated from Soil of Cynanchum wilfordii Hemsley rhizosphere.</title>
        <authorList>
            <person name="Lee J.-S."/>
            <person name="Suh M.K."/>
            <person name="Kim J.-S."/>
        </authorList>
    </citation>
    <scope>NUCLEOTIDE SEQUENCE</scope>
    <source>
        <strain evidence="4">KCTC 19275</strain>
    </source>
</reference>
<accession>A0A930VHB2</accession>
<evidence type="ECO:0000256" key="1">
    <source>
        <dbReference type="ARBA" id="ARBA00007689"/>
    </source>
</evidence>
<evidence type="ECO:0000256" key="2">
    <source>
        <dbReference type="SAM" id="MobiDB-lite"/>
    </source>
</evidence>
<feature type="domain" description="YCII-related" evidence="3">
    <location>
        <begin position="14"/>
        <end position="108"/>
    </location>
</feature>
<dbReference type="Proteomes" id="UP000640489">
    <property type="component" value="Unassembled WGS sequence"/>
</dbReference>
<evidence type="ECO:0000313" key="5">
    <source>
        <dbReference type="Proteomes" id="UP000640489"/>
    </source>
</evidence>
<comment type="caution">
    <text evidence="4">The sequence shown here is derived from an EMBL/GenBank/DDBJ whole genome shotgun (WGS) entry which is preliminary data.</text>
</comment>
<evidence type="ECO:0000259" key="3">
    <source>
        <dbReference type="Pfam" id="PF03795"/>
    </source>
</evidence>
<comment type="similarity">
    <text evidence="1">Belongs to the YciI family.</text>
</comment>
<dbReference type="PANTHER" id="PTHR35174:SF3">
    <property type="entry name" value="BLL7171 PROTEIN"/>
    <property type="match status" value="1"/>
</dbReference>
<name>A0A930VHB2_9ACTN</name>
<dbReference type="InterPro" id="IPR011008">
    <property type="entry name" value="Dimeric_a/b-barrel"/>
</dbReference>
<dbReference type="AlphaFoldDB" id="A0A930VHB2"/>
<dbReference type="PANTHER" id="PTHR35174">
    <property type="entry name" value="BLL7171 PROTEIN-RELATED"/>
    <property type="match status" value="1"/>
</dbReference>
<evidence type="ECO:0000313" key="4">
    <source>
        <dbReference type="EMBL" id="MBF4765616.1"/>
    </source>
</evidence>
<dbReference type="Pfam" id="PF03795">
    <property type="entry name" value="YCII"/>
    <property type="match status" value="1"/>
</dbReference>